<gene>
    <name evidence="2" type="ORF">SAMN02787144_1014100</name>
</gene>
<evidence type="ECO:0000313" key="2">
    <source>
        <dbReference type="EMBL" id="SFY23102.1"/>
    </source>
</evidence>
<name>A0A1K2DJM6_STRAR</name>
<proteinExistence type="predicted"/>
<reference evidence="2 3" key="1">
    <citation type="submission" date="2016-11" db="EMBL/GenBank/DDBJ databases">
        <authorList>
            <person name="Jaros S."/>
            <person name="Januszkiewicz K."/>
            <person name="Wedrychowicz H."/>
        </authorList>
    </citation>
    <scope>NUCLEOTIDE SEQUENCE [LARGE SCALE GENOMIC DNA]</scope>
    <source>
        <strain evidence="2 3">OK807</strain>
    </source>
</reference>
<dbReference type="EMBL" id="FPJO01000014">
    <property type="protein sequence ID" value="SFY23102.1"/>
    <property type="molecule type" value="Genomic_DNA"/>
</dbReference>
<organism evidence="2 3">
    <name type="scientific">Streptomyces atratus</name>
    <dbReference type="NCBI Taxonomy" id="1893"/>
    <lineage>
        <taxon>Bacteria</taxon>
        <taxon>Bacillati</taxon>
        <taxon>Actinomycetota</taxon>
        <taxon>Actinomycetes</taxon>
        <taxon>Kitasatosporales</taxon>
        <taxon>Streptomycetaceae</taxon>
        <taxon>Streptomyces</taxon>
    </lineage>
</organism>
<protein>
    <submittedName>
        <fullName evidence="2">Uncharacterized protein</fullName>
    </submittedName>
</protein>
<feature type="compositionally biased region" description="Basic and acidic residues" evidence="1">
    <location>
        <begin position="435"/>
        <end position="445"/>
    </location>
</feature>
<feature type="region of interest" description="Disordered" evidence="1">
    <location>
        <begin position="417"/>
        <end position="458"/>
    </location>
</feature>
<evidence type="ECO:0000256" key="1">
    <source>
        <dbReference type="SAM" id="MobiDB-lite"/>
    </source>
</evidence>
<accession>A0A1K2DJM6</accession>
<dbReference type="OrthoDB" id="3462345at2"/>
<dbReference type="AlphaFoldDB" id="A0A1K2DJM6"/>
<dbReference type="RefSeq" id="WP_072487120.1">
    <property type="nucleotide sequence ID" value="NZ_FPJO01000014.1"/>
</dbReference>
<sequence length="458" mass="50798">MSGRKRIQVDQSEWYRIQSQARQLRRVQREVPQLIDAVRRQTSADLDRAFARVERRQAQHDALVGRLSEQTRQLEADTARRLKQQAAEVRGELAACAGQIREETRQRLAEQQERVRREIASERAERRAETARLSARFDVIDQDRAQAGQLVKTWLSDARAMTEAIAGAGLHERYAPGELDRLTARLATAEQSATQGRFDAALAMAQDTYHSLSELRAETEQRELARCTARMEAIDALTTVEKEIEGSLSRPVLDPDGVPVDGSTVDVDYWSRGGLGLLREETANGLARARDDRTGTDELRLLRAQEAPRLEEALGDTVERACLRHLASQTRVNLADAVVQALGRTAYYEFVDGEYRGSDPRGTYYAKLAHENGNEIVLAISQTGPDSGRHVVQVLSYDHDITAEAQLQERAEAISRALADEGHPVSGAPASEPGAPDRKLLDIRSQRQGSARPAEGGA</sequence>
<dbReference type="Proteomes" id="UP000181909">
    <property type="component" value="Unassembled WGS sequence"/>
</dbReference>
<dbReference type="STRING" id="1893.SAMN02787144_1014100"/>
<evidence type="ECO:0000313" key="3">
    <source>
        <dbReference type="Proteomes" id="UP000181909"/>
    </source>
</evidence>